<keyword evidence="7" id="KW-1185">Reference proteome</keyword>
<sequence>MNIVLWVVAALLAVLFLGAGAAKLAQSKEKLVASPNMAWAEDFPPGALKTIGALEVLGAIGLILPPVLGIVPVLAPLAAAGLAVTMIGAILTHARRKEIQPIVMNLALLALALFVAWGRFGPYPFA</sequence>
<evidence type="ECO:0000256" key="4">
    <source>
        <dbReference type="ARBA" id="ARBA00023136"/>
    </source>
</evidence>
<dbReference type="EMBL" id="SAUN01000001">
    <property type="protein sequence ID" value="RVX41456.1"/>
    <property type="molecule type" value="Genomic_DNA"/>
</dbReference>
<dbReference type="Pfam" id="PF13564">
    <property type="entry name" value="DoxX_2"/>
    <property type="match status" value="1"/>
</dbReference>
<keyword evidence="4 5" id="KW-0472">Membrane</keyword>
<protein>
    <submittedName>
        <fullName evidence="6">DoxX-like protein</fullName>
    </submittedName>
</protein>
<keyword evidence="3 5" id="KW-1133">Transmembrane helix</keyword>
<dbReference type="Proteomes" id="UP000284824">
    <property type="component" value="Unassembled WGS sequence"/>
</dbReference>
<comment type="caution">
    <text evidence="6">The sequence shown here is derived from an EMBL/GenBank/DDBJ whole genome shotgun (WGS) entry which is preliminary data.</text>
</comment>
<evidence type="ECO:0000313" key="6">
    <source>
        <dbReference type="EMBL" id="RVX41456.1"/>
    </source>
</evidence>
<feature type="transmembrane region" description="Helical" evidence="5">
    <location>
        <begin position="67"/>
        <end position="90"/>
    </location>
</feature>
<accession>A0A438M6X8</accession>
<dbReference type="RefSeq" id="WP_127933701.1">
    <property type="nucleotide sequence ID" value="NZ_SAUN01000001.1"/>
</dbReference>
<organism evidence="6 7">
    <name type="scientific">Nonomuraea polychroma</name>
    <dbReference type="NCBI Taxonomy" id="46176"/>
    <lineage>
        <taxon>Bacteria</taxon>
        <taxon>Bacillati</taxon>
        <taxon>Actinomycetota</taxon>
        <taxon>Actinomycetes</taxon>
        <taxon>Streptosporangiales</taxon>
        <taxon>Streptosporangiaceae</taxon>
        <taxon>Nonomuraea</taxon>
    </lineage>
</organism>
<evidence type="ECO:0000256" key="3">
    <source>
        <dbReference type="ARBA" id="ARBA00022989"/>
    </source>
</evidence>
<dbReference type="AlphaFoldDB" id="A0A438M6X8"/>
<evidence type="ECO:0000256" key="2">
    <source>
        <dbReference type="ARBA" id="ARBA00022692"/>
    </source>
</evidence>
<evidence type="ECO:0000313" key="7">
    <source>
        <dbReference type="Proteomes" id="UP000284824"/>
    </source>
</evidence>
<feature type="transmembrane region" description="Helical" evidence="5">
    <location>
        <begin position="102"/>
        <end position="120"/>
    </location>
</feature>
<dbReference type="OrthoDB" id="3790625at2"/>
<proteinExistence type="predicted"/>
<keyword evidence="2 5" id="KW-0812">Transmembrane</keyword>
<name>A0A438M6X8_9ACTN</name>
<gene>
    <name evidence="6" type="ORF">EDD27_3993</name>
</gene>
<evidence type="ECO:0000256" key="1">
    <source>
        <dbReference type="ARBA" id="ARBA00004141"/>
    </source>
</evidence>
<dbReference type="InterPro" id="IPR032808">
    <property type="entry name" value="DoxX"/>
</dbReference>
<evidence type="ECO:0000256" key="5">
    <source>
        <dbReference type="SAM" id="Phobius"/>
    </source>
</evidence>
<reference evidence="6 7" key="1">
    <citation type="submission" date="2019-01" db="EMBL/GenBank/DDBJ databases">
        <title>Sequencing the genomes of 1000 actinobacteria strains.</title>
        <authorList>
            <person name="Klenk H.-P."/>
        </authorList>
    </citation>
    <scope>NUCLEOTIDE SEQUENCE [LARGE SCALE GENOMIC DNA]</scope>
    <source>
        <strain evidence="6 7">DSM 43925</strain>
    </source>
</reference>
<comment type="subcellular location">
    <subcellularLocation>
        <location evidence="1">Membrane</location>
        <topology evidence="1">Multi-pass membrane protein</topology>
    </subcellularLocation>
</comment>
<dbReference type="GO" id="GO:0016020">
    <property type="term" value="C:membrane"/>
    <property type="evidence" value="ECO:0007669"/>
    <property type="project" value="UniProtKB-SubCell"/>
</dbReference>